<dbReference type="FunCoup" id="E9GQQ0">
    <property type="interactions" value="106"/>
</dbReference>
<dbReference type="Gene3D" id="3.90.70.10">
    <property type="entry name" value="Cysteine proteinases"/>
    <property type="match status" value="1"/>
</dbReference>
<dbReference type="SUPFAM" id="SSF54001">
    <property type="entry name" value="Cysteine proteinases"/>
    <property type="match status" value="1"/>
</dbReference>
<dbReference type="GO" id="GO:0005615">
    <property type="term" value="C:extracellular space"/>
    <property type="evidence" value="ECO:0000318"/>
    <property type="project" value="GO_Central"/>
</dbReference>
<protein>
    <recommendedName>
        <fullName evidence="7">Peptidase C1A papain C-terminal domain-containing protein</fullName>
    </recommendedName>
</protein>
<sequence>MRLLFTFAIIAIILTAVDGAPDDAWKDYKTPAELSQYRGAVKPAGQARSLEPMVTFNMETRALPTSLDYRTHACLAPVKNQGQCGSCWAFSAIAPLEFARCKKYGSLVTLSEQQLVDCDPYDKGCNGGWYTNAWYYIKNGALGSAKQSLYTYTATKNTCAFTSSMIGAKIASYGDLPALNSANMQAVLQAYGPLAVAITVVNSFYSYAGGVYNDVACDNPTIGVNHGVVVVGWGTANGIDYWIVRNSWGPGWGQAGYVFIQRGVNKCKIEENPAVITAVV</sequence>
<dbReference type="HOGENOM" id="CLU_012184_1_2_1"/>
<keyword evidence="5" id="KW-1015">Disulfide bond</keyword>
<dbReference type="PROSITE" id="PS00139">
    <property type="entry name" value="THIOL_PROTEASE_CYS"/>
    <property type="match status" value="1"/>
</dbReference>
<dbReference type="AlphaFoldDB" id="E9GQQ0"/>
<dbReference type="InterPro" id="IPR025660">
    <property type="entry name" value="Pept_his_AS"/>
</dbReference>
<evidence type="ECO:0000256" key="4">
    <source>
        <dbReference type="ARBA" id="ARBA00022807"/>
    </source>
</evidence>
<dbReference type="OrthoDB" id="10253408at2759"/>
<dbReference type="InterPro" id="IPR000169">
    <property type="entry name" value="Pept_cys_AS"/>
</dbReference>
<dbReference type="eggNOG" id="KOG1543">
    <property type="taxonomic scope" value="Eukaryota"/>
</dbReference>
<dbReference type="GO" id="GO:0051603">
    <property type="term" value="P:proteolysis involved in protein catabolic process"/>
    <property type="evidence" value="ECO:0000318"/>
    <property type="project" value="GO_Central"/>
</dbReference>
<comment type="similarity">
    <text evidence="1">Belongs to the peptidase C1 family.</text>
</comment>
<organism evidence="8 9">
    <name type="scientific">Daphnia pulex</name>
    <name type="common">Water flea</name>
    <dbReference type="NCBI Taxonomy" id="6669"/>
    <lineage>
        <taxon>Eukaryota</taxon>
        <taxon>Metazoa</taxon>
        <taxon>Ecdysozoa</taxon>
        <taxon>Arthropoda</taxon>
        <taxon>Crustacea</taxon>
        <taxon>Branchiopoda</taxon>
        <taxon>Diplostraca</taxon>
        <taxon>Cladocera</taxon>
        <taxon>Anomopoda</taxon>
        <taxon>Daphniidae</taxon>
        <taxon>Daphnia</taxon>
    </lineage>
</organism>
<reference evidence="8 9" key="1">
    <citation type="journal article" date="2011" name="Science">
        <title>The ecoresponsive genome of Daphnia pulex.</title>
        <authorList>
            <person name="Colbourne J.K."/>
            <person name="Pfrender M.E."/>
            <person name="Gilbert D."/>
            <person name="Thomas W.K."/>
            <person name="Tucker A."/>
            <person name="Oakley T.H."/>
            <person name="Tokishita S."/>
            <person name="Aerts A."/>
            <person name="Arnold G.J."/>
            <person name="Basu M.K."/>
            <person name="Bauer D.J."/>
            <person name="Caceres C.E."/>
            <person name="Carmel L."/>
            <person name="Casola C."/>
            <person name="Choi J.H."/>
            <person name="Detter J.C."/>
            <person name="Dong Q."/>
            <person name="Dusheyko S."/>
            <person name="Eads B.D."/>
            <person name="Frohlich T."/>
            <person name="Geiler-Samerotte K.A."/>
            <person name="Gerlach D."/>
            <person name="Hatcher P."/>
            <person name="Jogdeo S."/>
            <person name="Krijgsveld J."/>
            <person name="Kriventseva E.V."/>
            <person name="Kultz D."/>
            <person name="Laforsch C."/>
            <person name="Lindquist E."/>
            <person name="Lopez J."/>
            <person name="Manak J.R."/>
            <person name="Muller J."/>
            <person name="Pangilinan J."/>
            <person name="Patwardhan R.P."/>
            <person name="Pitluck S."/>
            <person name="Pritham E.J."/>
            <person name="Rechtsteiner A."/>
            <person name="Rho M."/>
            <person name="Rogozin I.B."/>
            <person name="Sakarya O."/>
            <person name="Salamov A."/>
            <person name="Schaack S."/>
            <person name="Shapiro H."/>
            <person name="Shiga Y."/>
            <person name="Skalitzky C."/>
            <person name="Smith Z."/>
            <person name="Souvorov A."/>
            <person name="Sung W."/>
            <person name="Tang Z."/>
            <person name="Tsuchiya D."/>
            <person name="Tu H."/>
            <person name="Vos H."/>
            <person name="Wang M."/>
            <person name="Wolf Y.I."/>
            <person name="Yamagata H."/>
            <person name="Yamada T."/>
            <person name="Ye Y."/>
            <person name="Shaw J.R."/>
            <person name="Andrews J."/>
            <person name="Crease T.J."/>
            <person name="Tang H."/>
            <person name="Lucas S.M."/>
            <person name="Robertson H.M."/>
            <person name="Bork P."/>
            <person name="Koonin E.V."/>
            <person name="Zdobnov E.M."/>
            <person name="Grigoriev I.V."/>
            <person name="Lynch M."/>
            <person name="Boore J.L."/>
        </authorList>
    </citation>
    <scope>NUCLEOTIDE SEQUENCE [LARGE SCALE GENOMIC DNA]</scope>
</reference>
<dbReference type="InterPro" id="IPR013128">
    <property type="entry name" value="Peptidase_C1A"/>
</dbReference>
<keyword evidence="6" id="KW-0732">Signal</keyword>
<name>E9GQQ0_DAPPU</name>
<feature type="domain" description="Peptidase C1A papain C-terminal" evidence="7">
    <location>
        <begin position="63"/>
        <end position="277"/>
    </location>
</feature>
<dbReference type="Proteomes" id="UP000000305">
    <property type="component" value="Unassembled WGS sequence"/>
</dbReference>
<dbReference type="GO" id="GO:0005764">
    <property type="term" value="C:lysosome"/>
    <property type="evidence" value="ECO:0000318"/>
    <property type="project" value="GO_Central"/>
</dbReference>
<evidence type="ECO:0000256" key="3">
    <source>
        <dbReference type="ARBA" id="ARBA00022801"/>
    </source>
</evidence>
<evidence type="ECO:0000256" key="2">
    <source>
        <dbReference type="ARBA" id="ARBA00022670"/>
    </source>
</evidence>
<gene>
    <name evidence="8" type="ORF">DAPPUDRAFT_320635</name>
</gene>
<evidence type="ECO:0000256" key="1">
    <source>
        <dbReference type="ARBA" id="ARBA00008455"/>
    </source>
</evidence>
<keyword evidence="9" id="KW-1185">Reference proteome</keyword>
<evidence type="ECO:0000256" key="5">
    <source>
        <dbReference type="ARBA" id="ARBA00023157"/>
    </source>
</evidence>
<dbReference type="InterPro" id="IPR039417">
    <property type="entry name" value="Peptidase_C1A_papain-like"/>
</dbReference>
<evidence type="ECO:0000313" key="9">
    <source>
        <dbReference type="Proteomes" id="UP000000305"/>
    </source>
</evidence>
<dbReference type="GO" id="GO:0004197">
    <property type="term" value="F:cysteine-type endopeptidase activity"/>
    <property type="evidence" value="ECO:0000318"/>
    <property type="project" value="GO_Central"/>
</dbReference>
<keyword evidence="2" id="KW-0645">Protease</keyword>
<dbReference type="InterPro" id="IPR038765">
    <property type="entry name" value="Papain-like_cys_pep_sf"/>
</dbReference>
<dbReference type="KEGG" id="dpx:DAPPUDRAFT_320635"/>
<dbReference type="CDD" id="cd02248">
    <property type="entry name" value="Peptidase_C1A"/>
    <property type="match status" value="1"/>
</dbReference>
<dbReference type="InParanoid" id="E9GQQ0"/>
<dbReference type="InterPro" id="IPR000668">
    <property type="entry name" value="Peptidase_C1A_C"/>
</dbReference>
<dbReference type="EMBL" id="GL732558">
    <property type="protein sequence ID" value="EFX78291.1"/>
    <property type="molecule type" value="Genomic_DNA"/>
</dbReference>
<dbReference type="PANTHER" id="PTHR12411">
    <property type="entry name" value="CYSTEINE PROTEASE FAMILY C1-RELATED"/>
    <property type="match status" value="1"/>
</dbReference>
<evidence type="ECO:0000259" key="7">
    <source>
        <dbReference type="SMART" id="SM00645"/>
    </source>
</evidence>
<keyword evidence="3" id="KW-0378">Hydrolase</keyword>
<dbReference type="PhylomeDB" id="E9GQQ0"/>
<dbReference type="PRINTS" id="PR00705">
    <property type="entry name" value="PAPAIN"/>
</dbReference>
<feature type="chain" id="PRO_5018715937" description="Peptidase C1A papain C-terminal domain-containing protein" evidence="6">
    <location>
        <begin position="20"/>
        <end position="280"/>
    </location>
</feature>
<dbReference type="PROSITE" id="PS00640">
    <property type="entry name" value="THIOL_PROTEASE_ASN"/>
    <property type="match status" value="1"/>
</dbReference>
<dbReference type="Pfam" id="PF00112">
    <property type="entry name" value="Peptidase_C1"/>
    <property type="match status" value="1"/>
</dbReference>
<evidence type="ECO:0000256" key="6">
    <source>
        <dbReference type="SAM" id="SignalP"/>
    </source>
</evidence>
<dbReference type="SMART" id="SM00645">
    <property type="entry name" value="Pept_C1"/>
    <property type="match status" value="1"/>
</dbReference>
<feature type="signal peptide" evidence="6">
    <location>
        <begin position="1"/>
        <end position="19"/>
    </location>
</feature>
<dbReference type="InterPro" id="IPR025661">
    <property type="entry name" value="Pept_asp_AS"/>
</dbReference>
<proteinExistence type="inferred from homology"/>
<dbReference type="PROSITE" id="PS00639">
    <property type="entry name" value="THIOL_PROTEASE_HIS"/>
    <property type="match status" value="1"/>
</dbReference>
<evidence type="ECO:0000313" key="8">
    <source>
        <dbReference type="EMBL" id="EFX78291.1"/>
    </source>
</evidence>
<keyword evidence="4" id="KW-0788">Thiol protease</keyword>
<accession>E9GQQ0</accession>